<dbReference type="STRING" id="1343739.PAP_06450"/>
<reference evidence="4 5" key="2">
    <citation type="journal article" date="2015" name="Genome Announc.">
        <title>Complete Genome Sequence of Hyperthermophilic Piezophilic Archaeon Palaeococcus pacificus DY20341T, Isolated from Deep-Sea Hydrothermal Sediments.</title>
        <authorList>
            <person name="Zeng X."/>
            <person name="Jebbar M."/>
            <person name="Shao Z."/>
        </authorList>
    </citation>
    <scope>NUCLEOTIDE SEQUENCE [LARGE SCALE GENOMIC DNA]</scope>
    <source>
        <strain evidence="4 5">DY20341</strain>
    </source>
</reference>
<evidence type="ECO:0000256" key="1">
    <source>
        <dbReference type="ARBA" id="ARBA00022801"/>
    </source>
</evidence>
<dbReference type="EMBL" id="CP006019">
    <property type="protein sequence ID" value="AIF69687.1"/>
    <property type="molecule type" value="Genomic_DNA"/>
</dbReference>
<keyword evidence="5" id="KW-1185">Reference proteome</keyword>
<dbReference type="InterPro" id="IPR013078">
    <property type="entry name" value="His_Pase_superF_clade-1"/>
</dbReference>
<dbReference type="GO" id="GO:0005829">
    <property type="term" value="C:cytosol"/>
    <property type="evidence" value="ECO:0007669"/>
    <property type="project" value="TreeGrafter"/>
</dbReference>
<dbReference type="HOGENOM" id="CLU_033323_9_4_2"/>
<dbReference type="GO" id="GO:0043456">
    <property type="term" value="P:regulation of pentose-phosphate shunt"/>
    <property type="evidence" value="ECO:0007669"/>
    <property type="project" value="TreeGrafter"/>
</dbReference>
<dbReference type="eggNOG" id="arCOG01993">
    <property type="taxonomic scope" value="Archaea"/>
</dbReference>
<evidence type="ECO:0008006" key="6">
    <source>
        <dbReference type="Google" id="ProtNLM"/>
    </source>
</evidence>
<dbReference type="SUPFAM" id="SSF53254">
    <property type="entry name" value="Phosphoglycerate mutase-like"/>
    <property type="match status" value="1"/>
</dbReference>
<keyword evidence="1" id="KW-0378">Hydrolase</keyword>
<dbReference type="KEGG" id="ppac:PAP_06450"/>
<sequence length="181" mass="21136">MVVKITYFVHGTTIDNEQDLATGWLPGELSKLGIKQAKELGKLVSNRCYDAVFCSDLKRAVDSAKLIFGDKYKIIQDERLREIDYGDFTRKPARDFKDRMIDYVNSPFPNGESYKDVERRIADFLKFLKKNYDGREIAIVAHQAPQLALEVLLNNKTWKQAIDEDWRKKKAWQPGWEYILK</sequence>
<dbReference type="Gene3D" id="3.40.50.1240">
    <property type="entry name" value="Phosphoglycerate mutase-like"/>
    <property type="match status" value="1"/>
</dbReference>
<dbReference type="GeneID" id="24842409"/>
<evidence type="ECO:0000256" key="3">
    <source>
        <dbReference type="PIRSR" id="PIRSR613078-2"/>
    </source>
</evidence>
<dbReference type="Proteomes" id="UP000027981">
    <property type="component" value="Chromosome"/>
</dbReference>
<dbReference type="GO" id="GO:0004331">
    <property type="term" value="F:fructose-2,6-bisphosphate 2-phosphatase activity"/>
    <property type="evidence" value="ECO:0007669"/>
    <property type="project" value="TreeGrafter"/>
</dbReference>
<accession>A0A075LUM7</accession>
<evidence type="ECO:0000313" key="4">
    <source>
        <dbReference type="EMBL" id="AIF69687.1"/>
    </source>
</evidence>
<evidence type="ECO:0000256" key="2">
    <source>
        <dbReference type="PIRSR" id="PIRSR613078-1"/>
    </source>
</evidence>
<reference evidence="5" key="1">
    <citation type="submission" date="2013-06" db="EMBL/GenBank/DDBJ databases">
        <title>Complete Genome Sequence of Hyperthermophilic Palaeococcus pacificus DY20341T, Isolated from a Deep-Sea Hydrothermal Sediments.</title>
        <authorList>
            <person name="Zeng X."/>
            <person name="Shao Z."/>
        </authorList>
    </citation>
    <scope>NUCLEOTIDE SEQUENCE [LARGE SCALE GENOMIC DNA]</scope>
    <source>
        <strain evidence="5">DY20341</strain>
    </source>
</reference>
<dbReference type="PANTHER" id="PTHR46517:SF1">
    <property type="entry name" value="FRUCTOSE-2,6-BISPHOSPHATASE TIGAR"/>
    <property type="match status" value="1"/>
</dbReference>
<dbReference type="GO" id="GO:0045820">
    <property type="term" value="P:negative regulation of glycolytic process"/>
    <property type="evidence" value="ECO:0007669"/>
    <property type="project" value="TreeGrafter"/>
</dbReference>
<name>A0A075LUM7_9EURY</name>
<protein>
    <recommendedName>
        <fullName evidence="6">Phosphoglycerate mutase</fullName>
    </recommendedName>
</protein>
<dbReference type="CDD" id="cd07067">
    <property type="entry name" value="HP_PGM_like"/>
    <property type="match status" value="1"/>
</dbReference>
<dbReference type="AlphaFoldDB" id="A0A075LUM7"/>
<feature type="binding site" evidence="3">
    <location>
        <begin position="22"/>
        <end position="23"/>
    </location>
    <ligand>
        <name>substrate</name>
    </ligand>
</feature>
<feature type="active site" description="Proton donor/acceptor" evidence="2">
    <location>
        <position position="82"/>
    </location>
</feature>
<organism evidence="4 5">
    <name type="scientific">Palaeococcus pacificus DY20341</name>
    <dbReference type="NCBI Taxonomy" id="1343739"/>
    <lineage>
        <taxon>Archaea</taxon>
        <taxon>Methanobacteriati</taxon>
        <taxon>Methanobacteriota</taxon>
        <taxon>Thermococci</taxon>
        <taxon>Thermococcales</taxon>
        <taxon>Thermococcaceae</taxon>
        <taxon>Palaeococcus</taxon>
    </lineage>
</organism>
<dbReference type="OrthoDB" id="304253at2157"/>
<dbReference type="Pfam" id="PF00300">
    <property type="entry name" value="His_Phos_1"/>
    <property type="match status" value="1"/>
</dbReference>
<feature type="active site" description="Tele-phosphohistidine intermediate" evidence="2">
    <location>
        <position position="10"/>
    </location>
</feature>
<dbReference type="SMART" id="SM00855">
    <property type="entry name" value="PGAM"/>
    <property type="match status" value="1"/>
</dbReference>
<dbReference type="InterPro" id="IPR029033">
    <property type="entry name" value="His_PPase_superfam"/>
</dbReference>
<feature type="binding site" evidence="3">
    <location>
        <position position="59"/>
    </location>
    <ligand>
        <name>substrate</name>
    </ligand>
</feature>
<dbReference type="PANTHER" id="PTHR46517">
    <property type="entry name" value="FRUCTOSE-2,6-BISPHOSPHATASE TIGAR"/>
    <property type="match status" value="1"/>
</dbReference>
<gene>
    <name evidence="4" type="ORF">PAP_06450</name>
</gene>
<dbReference type="RefSeq" id="WP_048165219.1">
    <property type="nucleotide sequence ID" value="NZ_CP006019.1"/>
</dbReference>
<dbReference type="InterPro" id="IPR051695">
    <property type="entry name" value="Phosphoglycerate_Mutase"/>
</dbReference>
<evidence type="ECO:0000313" key="5">
    <source>
        <dbReference type="Proteomes" id="UP000027981"/>
    </source>
</evidence>
<proteinExistence type="predicted"/>
<feature type="binding site" evidence="3">
    <location>
        <begin position="82"/>
        <end position="85"/>
    </location>
    <ligand>
        <name>substrate</name>
    </ligand>
</feature>